<dbReference type="Gene3D" id="3.40.190.290">
    <property type="match status" value="1"/>
</dbReference>
<dbReference type="KEGG" id="emx:FKV68_20865"/>
<dbReference type="GO" id="GO:0043565">
    <property type="term" value="F:sequence-specific DNA binding"/>
    <property type="evidence" value="ECO:0007669"/>
    <property type="project" value="TreeGrafter"/>
</dbReference>
<dbReference type="SUPFAM" id="SSF53850">
    <property type="entry name" value="Periplasmic binding protein-like II"/>
    <property type="match status" value="1"/>
</dbReference>
<dbReference type="RefSeq" id="WP_180941824.1">
    <property type="nucleotide sequence ID" value="NZ_CP041239.1"/>
</dbReference>
<gene>
    <name evidence="6" type="ORF">FKV68_20865</name>
</gene>
<dbReference type="GO" id="GO:0003700">
    <property type="term" value="F:DNA-binding transcription factor activity"/>
    <property type="evidence" value="ECO:0007669"/>
    <property type="project" value="InterPro"/>
</dbReference>
<evidence type="ECO:0000313" key="6">
    <source>
        <dbReference type="EMBL" id="QLL63940.1"/>
    </source>
</evidence>
<dbReference type="Pfam" id="PF03466">
    <property type="entry name" value="LysR_substrate"/>
    <property type="match status" value="1"/>
</dbReference>
<accession>A0A859QMN4</accession>
<dbReference type="AlphaFoldDB" id="A0A859QMN4"/>
<dbReference type="InterPro" id="IPR000847">
    <property type="entry name" value="LysR_HTH_N"/>
</dbReference>
<dbReference type="PANTHER" id="PTHR30427">
    <property type="entry name" value="TRANSCRIPTIONAL ACTIVATOR PROTEIN LYSR"/>
    <property type="match status" value="1"/>
</dbReference>
<evidence type="ECO:0000256" key="4">
    <source>
        <dbReference type="ARBA" id="ARBA00023159"/>
    </source>
</evidence>
<keyword evidence="4" id="KW-0010">Activator</keyword>
<dbReference type="GO" id="GO:0010628">
    <property type="term" value="P:positive regulation of gene expression"/>
    <property type="evidence" value="ECO:0007669"/>
    <property type="project" value="TreeGrafter"/>
</dbReference>
<evidence type="ECO:0000256" key="5">
    <source>
        <dbReference type="ARBA" id="ARBA00023163"/>
    </source>
</evidence>
<dbReference type="EMBL" id="CP041239">
    <property type="protein sequence ID" value="QLL63940.1"/>
    <property type="molecule type" value="Genomic_DNA"/>
</dbReference>
<dbReference type="Gene3D" id="1.10.10.10">
    <property type="entry name" value="Winged helix-like DNA-binding domain superfamily/Winged helix DNA-binding domain"/>
    <property type="match status" value="1"/>
</dbReference>
<dbReference type="InterPro" id="IPR005119">
    <property type="entry name" value="LysR_subst-bd"/>
</dbReference>
<comment type="similarity">
    <text evidence="1">Belongs to the LysR transcriptional regulatory family.</text>
</comment>
<evidence type="ECO:0000256" key="3">
    <source>
        <dbReference type="ARBA" id="ARBA00023125"/>
    </source>
</evidence>
<keyword evidence="5" id="KW-0804">Transcription</keyword>
<evidence type="ECO:0000256" key="1">
    <source>
        <dbReference type="ARBA" id="ARBA00009437"/>
    </source>
</evidence>
<name>A0A859QMN4_9HYPH</name>
<keyword evidence="6" id="KW-0614">Plasmid</keyword>
<keyword evidence="2" id="KW-0805">Transcription regulation</keyword>
<dbReference type="PROSITE" id="PS50931">
    <property type="entry name" value="HTH_LYSR"/>
    <property type="match status" value="1"/>
</dbReference>
<dbReference type="SUPFAM" id="SSF46785">
    <property type="entry name" value="Winged helix' DNA-binding domain"/>
    <property type="match status" value="1"/>
</dbReference>
<keyword evidence="7" id="KW-1185">Reference proteome</keyword>
<dbReference type="InterPro" id="IPR036388">
    <property type="entry name" value="WH-like_DNA-bd_sf"/>
</dbReference>
<sequence length="313" mass="34069">MRKDFSLREVEAFAAVMRHGTVTKAADFLDIAQPGVSKLLAQFESKAGFTVFVRQKQRLIPTPEALTLYAEVERSLVSVREISRVARDIGDLRTGRLKIGVLPALGSGLVPKIVHDFLSQHPTVSATLNIRSTQTLIEWAGRNQIDLAIGVTSQIENPAIVRRQLPPVPIVCVMPKDHILAIAEVVRLKDLEATPFVSLLPSDPLSIQLEQHAAMEGVRLSARIETNLASAAIAFASLGSGVTVIDFLSTQATHLAGMVVKPFEPNLSISYSIYRQRGEKLSAIASAFIEHAIAELSRTIAETATLRRPCNTP</sequence>
<protein>
    <submittedName>
        <fullName evidence="6">LysR family transcriptional regulator</fullName>
    </submittedName>
</protein>
<dbReference type="Pfam" id="PF00126">
    <property type="entry name" value="HTH_1"/>
    <property type="match status" value="1"/>
</dbReference>
<dbReference type="PANTHER" id="PTHR30427:SF1">
    <property type="entry name" value="TRANSCRIPTIONAL ACTIVATOR PROTEIN LYSR"/>
    <property type="match status" value="1"/>
</dbReference>
<evidence type="ECO:0000313" key="7">
    <source>
        <dbReference type="Proteomes" id="UP000510721"/>
    </source>
</evidence>
<dbReference type="Proteomes" id="UP000510721">
    <property type="component" value="Plasmid pEmeITTGR7a"/>
</dbReference>
<dbReference type="InterPro" id="IPR036390">
    <property type="entry name" value="WH_DNA-bd_sf"/>
</dbReference>
<proteinExistence type="inferred from homology"/>
<geneLocation type="plasmid" evidence="7">
    <name>pemeittgr7a</name>
</geneLocation>
<reference evidence="6 7" key="1">
    <citation type="submission" date="2019-06" db="EMBL/GenBank/DDBJ databases">
        <title>Complete genome sequence of Ensifer mexicanus ITTG R7 isolated from nodules of Acacia angustissima (Mill.) Kuntze.</title>
        <authorList>
            <person name="Rincon-Rosales R."/>
            <person name="Rogel M.A."/>
            <person name="Guerrero G."/>
            <person name="Rincon-Molina C.I."/>
            <person name="Lopez-Lopez A."/>
            <person name="Martinez-Romero E."/>
        </authorList>
    </citation>
    <scope>NUCLEOTIDE SEQUENCE [LARGE SCALE GENOMIC DNA]</scope>
    <source>
        <strain evidence="6 7">ITTG R7</strain>
        <plasmid evidence="7">pemeittgr7a</plasmid>
    </source>
</reference>
<organism evidence="6 7">
    <name type="scientific">Sinorhizobium mexicanum</name>
    <dbReference type="NCBI Taxonomy" id="375549"/>
    <lineage>
        <taxon>Bacteria</taxon>
        <taxon>Pseudomonadati</taxon>
        <taxon>Pseudomonadota</taxon>
        <taxon>Alphaproteobacteria</taxon>
        <taxon>Hyphomicrobiales</taxon>
        <taxon>Rhizobiaceae</taxon>
        <taxon>Sinorhizobium/Ensifer group</taxon>
        <taxon>Sinorhizobium</taxon>
    </lineage>
</organism>
<evidence type="ECO:0000256" key="2">
    <source>
        <dbReference type="ARBA" id="ARBA00023015"/>
    </source>
</evidence>
<keyword evidence="3" id="KW-0238">DNA-binding</keyword>